<dbReference type="AlphaFoldDB" id="A0A7J6B7I2"/>
<feature type="transmembrane region" description="Helical" evidence="8">
    <location>
        <begin position="344"/>
        <end position="362"/>
    </location>
</feature>
<dbReference type="InterPro" id="IPR018732">
    <property type="entry name" value="Dpy-19/Dpy-19-like"/>
</dbReference>
<reference evidence="9 10" key="1">
    <citation type="submission" date="2020-02" db="EMBL/GenBank/DDBJ databases">
        <title>A chromosome-scale genome assembly of the black bullhead catfish (Ameiurus melas).</title>
        <authorList>
            <person name="Wen M."/>
            <person name="Zham M."/>
            <person name="Cabau C."/>
            <person name="Klopp C."/>
            <person name="Donnadieu C."/>
            <person name="Roques C."/>
            <person name="Bouchez O."/>
            <person name="Lampietro C."/>
            <person name="Jouanno E."/>
            <person name="Herpin A."/>
            <person name="Louis A."/>
            <person name="Berthelot C."/>
            <person name="Parey E."/>
            <person name="Roest-Crollius H."/>
            <person name="Braasch I."/>
            <person name="Postlethwait J."/>
            <person name="Robinson-Rechavi M."/>
            <person name="Echchiki A."/>
            <person name="Begum T."/>
            <person name="Montfort J."/>
            <person name="Schartl M."/>
            <person name="Bobe J."/>
            <person name="Guiguen Y."/>
        </authorList>
    </citation>
    <scope>NUCLEOTIDE SEQUENCE [LARGE SCALE GENOMIC DNA]</scope>
    <source>
        <strain evidence="9">M_S1</strain>
        <tissue evidence="9">Blood</tissue>
    </source>
</reference>
<organism evidence="9 10">
    <name type="scientific">Ameiurus melas</name>
    <name type="common">Black bullhead</name>
    <name type="synonym">Silurus melas</name>
    <dbReference type="NCBI Taxonomy" id="219545"/>
    <lineage>
        <taxon>Eukaryota</taxon>
        <taxon>Metazoa</taxon>
        <taxon>Chordata</taxon>
        <taxon>Craniata</taxon>
        <taxon>Vertebrata</taxon>
        <taxon>Euteleostomi</taxon>
        <taxon>Actinopterygii</taxon>
        <taxon>Neopterygii</taxon>
        <taxon>Teleostei</taxon>
        <taxon>Ostariophysi</taxon>
        <taxon>Siluriformes</taxon>
        <taxon>Ictaluridae</taxon>
        <taxon>Ameiurus</taxon>
    </lineage>
</organism>
<dbReference type="PANTHER" id="PTHR31488:SF4">
    <property type="entry name" value="C-MANNOSYLTRANSFERASE DPY19L3-RELATED"/>
    <property type="match status" value="1"/>
</dbReference>
<dbReference type="GO" id="GO:0000030">
    <property type="term" value="F:mannosyltransferase activity"/>
    <property type="evidence" value="ECO:0007669"/>
    <property type="project" value="TreeGrafter"/>
</dbReference>
<comment type="subcellular location">
    <subcellularLocation>
        <location evidence="1">Membrane</location>
        <topology evidence="1">Multi-pass membrane protein</topology>
    </subcellularLocation>
</comment>
<gene>
    <name evidence="9" type="ORF">AMELA_G00032390</name>
</gene>
<keyword evidence="5 8" id="KW-0812">Transmembrane</keyword>
<comment type="similarity">
    <text evidence="2">Belongs to the dpy-19 family.</text>
</comment>
<keyword evidence="6 8" id="KW-1133">Transmembrane helix</keyword>
<feature type="transmembrane region" description="Helical" evidence="8">
    <location>
        <begin position="41"/>
        <end position="66"/>
    </location>
</feature>
<keyword evidence="7 8" id="KW-0472">Membrane</keyword>
<dbReference type="PANTHER" id="PTHR31488">
    <property type="entry name" value="DPY-19-LIKE 1, LIKE (H. SAPIENS)"/>
    <property type="match status" value="1"/>
</dbReference>
<name>A0A7J6B7I2_AMEME</name>
<evidence type="ECO:0000256" key="6">
    <source>
        <dbReference type="ARBA" id="ARBA00022989"/>
    </source>
</evidence>
<keyword evidence="10" id="KW-1185">Reference proteome</keyword>
<evidence type="ECO:0000256" key="1">
    <source>
        <dbReference type="ARBA" id="ARBA00004141"/>
    </source>
</evidence>
<proteinExistence type="inferred from homology"/>
<evidence type="ECO:0000256" key="2">
    <source>
        <dbReference type="ARBA" id="ARBA00008744"/>
    </source>
</evidence>
<dbReference type="GO" id="GO:0005637">
    <property type="term" value="C:nuclear inner membrane"/>
    <property type="evidence" value="ECO:0007669"/>
    <property type="project" value="TreeGrafter"/>
</dbReference>
<dbReference type="Proteomes" id="UP000593565">
    <property type="component" value="Unassembled WGS sequence"/>
</dbReference>
<feature type="transmembrane region" description="Helical" evidence="8">
    <location>
        <begin position="418"/>
        <end position="437"/>
    </location>
</feature>
<evidence type="ECO:0000256" key="4">
    <source>
        <dbReference type="ARBA" id="ARBA00022679"/>
    </source>
</evidence>
<dbReference type="Pfam" id="PF10034">
    <property type="entry name" value="Dpy19"/>
    <property type="match status" value="1"/>
</dbReference>
<comment type="caution">
    <text evidence="9">The sequence shown here is derived from an EMBL/GenBank/DDBJ whole genome shotgun (WGS) entry which is preliminary data.</text>
</comment>
<accession>A0A7J6B7I2</accession>
<evidence type="ECO:0000256" key="8">
    <source>
        <dbReference type="SAM" id="Phobius"/>
    </source>
</evidence>
<evidence type="ECO:0000256" key="3">
    <source>
        <dbReference type="ARBA" id="ARBA00022676"/>
    </source>
</evidence>
<evidence type="ECO:0000313" key="9">
    <source>
        <dbReference type="EMBL" id="KAF4091025.1"/>
    </source>
</evidence>
<keyword evidence="4" id="KW-0808">Transferase</keyword>
<evidence type="ECO:0008006" key="11">
    <source>
        <dbReference type="Google" id="ProtNLM"/>
    </source>
</evidence>
<protein>
    <recommendedName>
        <fullName evidence="11">C-mannosyltransferase DPY19L3</fullName>
    </recommendedName>
</protein>
<feature type="transmembrane region" description="Helical" evidence="8">
    <location>
        <begin position="522"/>
        <end position="540"/>
    </location>
</feature>
<evidence type="ECO:0000256" key="7">
    <source>
        <dbReference type="ARBA" id="ARBA00023136"/>
    </source>
</evidence>
<feature type="transmembrane region" description="Helical" evidence="8">
    <location>
        <begin position="156"/>
        <end position="181"/>
    </location>
</feature>
<feature type="transmembrane region" description="Helical" evidence="8">
    <location>
        <begin position="291"/>
        <end position="324"/>
    </location>
</feature>
<evidence type="ECO:0000256" key="5">
    <source>
        <dbReference type="ARBA" id="ARBA00022692"/>
    </source>
</evidence>
<feature type="transmembrane region" description="Helical" evidence="8">
    <location>
        <begin position="485"/>
        <end position="501"/>
    </location>
</feature>
<dbReference type="EMBL" id="JAAGNN010000003">
    <property type="protein sequence ID" value="KAF4091025.1"/>
    <property type="molecule type" value="Genomic_DNA"/>
</dbReference>
<evidence type="ECO:0000313" key="10">
    <source>
        <dbReference type="Proteomes" id="UP000593565"/>
    </source>
</evidence>
<sequence length="725" mass="82956">MTALRQRKSSKVKEVGLEPQSQRCEHAAGNLDKTTFEGTSWWTVLCVIIGSIVGVSLGLLCCIYVATLHENDLWFSNIKEVEREISFRTECGLYYSYYKQMLSASSIQEGLSELINDNTTESMRTINILQRMNIYQEVLLSILYRILPIQSYLEPVYFYIYTVFALQAVYVLALFLTSWMLSESWLAGTLAGVWYILNRVDTTRVEFTISLRENWSLPFFALQVAAITCYLRPQLRLQHQRVVLWLVFVCTLCFCLTWQFNQFILLVQAFLIFTLDSLDFLTAEQATSLYLVQVVSLLCVWLLQFCNSMVLGSLVLSFIVSVLFIKHFQTGLKTGGFVMRVGKLALHAVLVLTLTLIINYTAKRVLQLRSDEHIFKFIKAKFGLGATRDFDASLYLCEEAFGLLPLDTFDRLAATLLLYPYLCTLLVLAIVLALAALTNLREFGAGQTSGVPEEMTFSMRPDVAYNLLHTVFFGLLAFSTMRMKYLWTGHMCAFTAFGVCGKEMWTLCLRVIHCNTEGKLKLIRYSVPVVLLVFLYYKFWPKLTEELSELREFFDPDTVELMTWISSKTPKRAVFAGSMQLLAGIKLCTGRVLTNHPHYEDQALRERTRQVYQIYARQSAEEVHRLLRSIGADYVVLEDSICYERRHSRGCRLRDLLDLANGHIMDGPGENDPDLIPASHPRFCQAVKTGDPPYSTLFTRVFHNKTFNVYKLKKSKKKGKKDGGV</sequence>
<feature type="transmembrane region" description="Helical" evidence="8">
    <location>
        <begin position="243"/>
        <end position="271"/>
    </location>
</feature>
<keyword evidence="3" id="KW-0328">Glycosyltransferase</keyword>